<dbReference type="RefSeq" id="WP_200359184.1">
    <property type="nucleotide sequence ID" value="NZ_JAENIL010000082.1"/>
</dbReference>
<dbReference type="Proteomes" id="UP000617628">
    <property type="component" value="Unassembled WGS sequence"/>
</dbReference>
<protein>
    <submittedName>
        <fullName evidence="5">Acyl-CoA thioesterase</fullName>
    </submittedName>
</protein>
<sequence length="131" mass="14606">MDNFKLVHPGHLNHYGFLFGGNMLKWVDEFAYIAACADFPGRNFVTVAMDQLQFSKPVRSGEILRFRSLLSERGESSLCYAVLVTREDGDGGHEEIFSTRISYVCIDSAGNKRGLNEFAGPRVAKRLEAGL</sequence>
<evidence type="ECO:0000256" key="1">
    <source>
        <dbReference type="ARBA" id="ARBA00010458"/>
    </source>
</evidence>
<dbReference type="GO" id="GO:0006637">
    <property type="term" value="P:acyl-CoA metabolic process"/>
    <property type="evidence" value="ECO:0007669"/>
    <property type="project" value="TreeGrafter"/>
</dbReference>
<dbReference type="GO" id="GO:0009062">
    <property type="term" value="P:fatty acid catabolic process"/>
    <property type="evidence" value="ECO:0007669"/>
    <property type="project" value="TreeGrafter"/>
</dbReference>
<dbReference type="PANTHER" id="PTHR11049">
    <property type="entry name" value="ACYL COENZYME A THIOESTER HYDROLASE"/>
    <property type="match status" value="1"/>
</dbReference>
<dbReference type="EMBL" id="JAENIL010000082">
    <property type="protein sequence ID" value="MBK1880329.1"/>
    <property type="molecule type" value="Genomic_DNA"/>
</dbReference>
<dbReference type="InterPro" id="IPR033120">
    <property type="entry name" value="HOTDOG_ACOT"/>
</dbReference>
<comment type="caution">
    <text evidence="5">The sequence shown here is derived from an EMBL/GenBank/DDBJ whole genome shotgun (WGS) entry which is preliminary data.</text>
</comment>
<dbReference type="PROSITE" id="PS51770">
    <property type="entry name" value="HOTDOG_ACOT"/>
    <property type="match status" value="1"/>
</dbReference>
<comment type="similarity">
    <text evidence="1">Belongs to the acyl coenzyme A hydrolase family.</text>
</comment>
<dbReference type="InterPro" id="IPR040170">
    <property type="entry name" value="Cytosol_ACT"/>
</dbReference>
<proteinExistence type="inferred from homology"/>
<dbReference type="InterPro" id="IPR029069">
    <property type="entry name" value="HotDog_dom_sf"/>
</dbReference>
<dbReference type="GO" id="GO:0005829">
    <property type="term" value="C:cytosol"/>
    <property type="evidence" value="ECO:0007669"/>
    <property type="project" value="TreeGrafter"/>
</dbReference>
<dbReference type="AlphaFoldDB" id="A0A934S6L4"/>
<dbReference type="SUPFAM" id="SSF54637">
    <property type="entry name" value="Thioesterase/thiol ester dehydrase-isomerase"/>
    <property type="match status" value="1"/>
</dbReference>
<dbReference type="Pfam" id="PF03061">
    <property type="entry name" value="4HBT"/>
    <property type="match status" value="1"/>
</dbReference>
<dbReference type="CDD" id="cd03442">
    <property type="entry name" value="BFIT_BACH"/>
    <property type="match status" value="1"/>
</dbReference>
<evidence type="ECO:0000256" key="3">
    <source>
        <dbReference type="PROSITE-ProRule" id="PRU01106"/>
    </source>
</evidence>
<dbReference type="PANTHER" id="PTHR11049:SF31">
    <property type="entry name" value="HOTDOG ACOT-TYPE DOMAIN-CONTAINING PROTEIN"/>
    <property type="match status" value="1"/>
</dbReference>
<evidence type="ECO:0000313" key="6">
    <source>
        <dbReference type="Proteomes" id="UP000617628"/>
    </source>
</evidence>
<evidence type="ECO:0000313" key="5">
    <source>
        <dbReference type="EMBL" id="MBK1880329.1"/>
    </source>
</evidence>
<gene>
    <name evidence="5" type="ORF">JIN87_25820</name>
</gene>
<name>A0A934S6L4_9BACT</name>
<evidence type="ECO:0000256" key="2">
    <source>
        <dbReference type="ARBA" id="ARBA00022801"/>
    </source>
</evidence>
<feature type="domain" description="HotDog ACOT-type" evidence="4">
    <location>
        <begin position="1"/>
        <end position="109"/>
    </location>
</feature>
<dbReference type="InterPro" id="IPR006683">
    <property type="entry name" value="Thioestr_dom"/>
</dbReference>
<keyword evidence="2 3" id="KW-0378">Hydrolase</keyword>
<reference evidence="5" key="1">
    <citation type="submission" date="2021-01" db="EMBL/GenBank/DDBJ databases">
        <title>Modified the classification status of verrucomicrobia.</title>
        <authorList>
            <person name="Feng X."/>
        </authorList>
    </citation>
    <scope>NUCLEOTIDE SEQUENCE</scope>
    <source>
        <strain evidence="5">KCTC 13126</strain>
    </source>
</reference>
<accession>A0A934S6L4</accession>
<evidence type="ECO:0000259" key="4">
    <source>
        <dbReference type="PROSITE" id="PS51770"/>
    </source>
</evidence>
<dbReference type="GO" id="GO:0052816">
    <property type="term" value="F:long-chain fatty acyl-CoA hydrolase activity"/>
    <property type="evidence" value="ECO:0007669"/>
    <property type="project" value="TreeGrafter"/>
</dbReference>
<organism evidence="5 6">
    <name type="scientific">Pelagicoccus mobilis</name>
    <dbReference type="NCBI Taxonomy" id="415221"/>
    <lineage>
        <taxon>Bacteria</taxon>
        <taxon>Pseudomonadati</taxon>
        <taxon>Verrucomicrobiota</taxon>
        <taxon>Opitutia</taxon>
        <taxon>Puniceicoccales</taxon>
        <taxon>Pelagicoccaceae</taxon>
        <taxon>Pelagicoccus</taxon>
    </lineage>
</organism>
<dbReference type="Gene3D" id="3.10.129.10">
    <property type="entry name" value="Hotdog Thioesterase"/>
    <property type="match status" value="1"/>
</dbReference>
<keyword evidence="6" id="KW-1185">Reference proteome</keyword>